<comment type="caution">
    <text evidence="5">The sequence shown here is derived from an EMBL/GenBank/DDBJ whole genome shotgun (WGS) entry which is preliminary data.</text>
</comment>
<dbReference type="InterPro" id="IPR002853">
    <property type="entry name" value="TFIIE_asu"/>
</dbReference>
<evidence type="ECO:0000259" key="4">
    <source>
        <dbReference type="PROSITE" id="PS51344"/>
    </source>
</evidence>
<evidence type="ECO:0000256" key="1">
    <source>
        <dbReference type="ARBA" id="ARBA00023015"/>
    </source>
</evidence>
<dbReference type="GO" id="GO:0005673">
    <property type="term" value="C:transcription factor TFIIE complex"/>
    <property type="evidence" value="ECO:0007669"/>
    <property type="project" value="TreeGrafter"/>
</dbReference>
<dbReference type="InterPro" id="IPR039997">
    <property type="entry name" value="TFE"/>
</dbReference>
<dbReference type="PROSITE" id="PS51344">
    <property type="entry name" value="HTH_TFE_IIE"/>
    <property type="match status" value="1"/>
</dbReference>
<name>A0A830CY34_9LAMI</name>
<feature type="region of interest" description="Disordered" evidence="3">
    <location>
        <begin position="1"/>
        <end position="37"/>
    </location>
</feature>
<feature type="compositionally biased region" description="Polar residues" evidence="3">
    <location>
        <begin position="439"/>
        <end position="451"/>
    </location>
</feature>
<evidence type="ECO:0000313" key="5">
    <source>
        <dbReference type="EMBL" id="GFQ00774.1"/>
    </source>
</evidence>
<dbReference type="Pfam" id="PF02002">
    <property type="entry name" value="TFIIE_alpha"/>
    <property type="match status" value="1"/>
</dbReference>
<evidence type="ECO:0000256" key="3">
    <source>
        <dbReference type="SAM" id="MobiDB-lite"/>
    </source>
</evidence>
<feature type="compositionally biased region" description="Polar residues" evidence="3">
    <location>
        <begin position="14"/>
        <end position="26"/>
    </location>
</feature>
<dbReference type="InterPro" id="IPR036390">
    <property type="entry name" value="WH_DNA-bd_sf"/>
</dbReference>
<dbReference type="EMBL" id="BMAC01000644">
    <property type="protein sequence ID" value="GFQ00774.1"/>
    <property type="molecule type" value="Genomic_DNA"/>
</dbReference>
<evidence type="ECO:0000256" key="2">
    <source>
        <dbReference type="ARBA" id="ARBA00023163"/>
    </source>
</evidence>
<dbReference type="PANTHER" id="PTHR13097:SF7">
    <property type="entry name" value="GENERAL TRANSCRIPTION FACTOR IIE SUBUNIT 1"/>
    <property type="match status" value="1"/>
</dbReference>
<dbReference type="SMART" id="SM00531">
    <property type="entry name" value="TFIIE"/>
    <property type="match status" value="1"/>
</dbReference>
<dbReference type="Proteomes" id="UP000653305">
    <property type="component" value="Unassembled WGS sequence"/>
</dbReference>
<keyword evidence="6" id="KW-1185">Reference proteome</keyword>
<dbReference type="InterPro" id="IPR017919">
    <property type="entry name" value="TFIIE/TFIIEa_HTH"/>
</dbReference>
<feature type="compositionally biased region" description="Acidic residues" evidence="3">
    <location>
        <begin position="495"/>
        <end position="508"/>
    </location>
</feature>
<proteinExistence type="predicted"/>
<sequence>MPRPAPPTGRRNNDTQTLPVPSTSRSDLPRSGNGPGQAEHFLFGKAIEISKITRAIHLCPWSLVKYAARAFYDDITKGETQTKAGRSDNRGIAVVILDALTRRQWVREEDLAKDLKLHTKQLRRTLRFFEEEKLVTRDHRKETSKGVKVYNAAVAATVDGQKFGREGDDKLKMHTQSYCCLDYAQIYDVVRYRIQRMKKKLKDELDSKNTVQEYTALDALRLISMYDEYFHCESCNGVLVAESDKLAAQEMGDGDDNASRRRHDKLKDMLRKMDEQLKPLTEQLTRVKDLPPPEFGSLQAWELRVNAAGRGANGDNSNDPSRPMGGTPMPYVVDTNVEVAFSGADNKGDVKPATPGGKILPPWMIMQGMNLTSEQRGEINPESKMDGTLTASELSDDKKSTIADDDTKNIQDEYVKAYYAALLMRQREQEETVKKEQESTNIGFLVSTPSERQVGMKSKRDDEDDGDDNEWEEAPATGSTSEQFKVHDLNVEAAASEEDEDENDWEDG</sequence>
<feature type="domain" description="HTH TFE/IIEalpha-type" evidence="4">
    <location>
        <begin position="60"/>
        <end position="191"/>
    </location>
</feature>
<dbReference type="GO" id="GO:0006367">
    <property type="term" value="P:transcription initiation at RNA polymerase II promoter"/>
    <property type="evidence" value="ECO:0007669"/>
    <property type="project" value="InterPro"/>
</dbReference>
<keyword evidence="2" id="KW-0804">Transcription</keyword>
<dbReference type="PANTHER" id="PTHR13097">
    <property type="entry name" value="TRANSCRIPTION INITIATION FACTOR IIE, ALPHA SUBUNIT"/>
    <property type="match status" value="1"/>
</dbReference>
<dbReference type="InterPro" id="IPR024550">
    <property type="entry name" value="TFIIEa/SarR/Rpc3_HTH_dom"/>
</dbReference>
<accession>A0A830CY34</accession>
<reference evidence="5" key="1">
    <citation type="submission" date="2020-07" db="EMBL/GenBank/DDBJ databases">
        <title>Ethylene signaling mediates host invasion by parasitic plants.</title>
        <authorList>
            <person name="Yoshida S."/>
        </authorList>
    </citation>
    <scope>NUCLEOTIDE SEQUENCE</scope>
    <source>
        <strain evidence="5">Okayama</strain>
    </source>
</reference>
<evidence type="ECO:0000313" key="6">
    <source>
        <dbReference type="Proteomes" id="UP000653305"/>
    </source>
</evidence>
<feature type="region of interest" description="Disordered" evidence="3">
    <location>
        <begin position="377"/>
        <end position="403"/>
    </location>
</feature>
<dbReference type="AlphaFoldDB" id="A0A830CY34"/>
<feature type="region of interest" description="Disordered" evidence="3">
    <location>
        <begin position="432"/>
        <end position="508"/>
    </location>
</feature>
<dbReference type="OrthoDB" id="361102at2759"/>
<dbReference type="SUPFAM" id="SSF46785">
    <property type="entry name" value="Winged helix' DNA-binding domain"/>
    <property type="match status" value="1"/>
</dbReference>
<gene>
    <name evidence="5" type="ORF">PHJA_002221300</name>
</gene>
<protein>
    <submittedName>
        <fullName evidence="5">General transcription factor iie subunit 1</fullName>
    </submittedName>
</protein>
<feature type="compositionally biased region" description="Acidic residues" evidence="3">
    <location>
        <begin position="462"/>
        <end position="473"/>
    </location>
</feature>
<keyword evidence="1" id="KW-0805">Transcription regulation</keyword>
<organism evidence="5 6">
    <name type="scientific">Phtheirospermum japonicum</name>
    <dbReference type="NCBI Taxonomy" id="374723"/>
    <lineage>
        <taxon>Eukaryota</taxon>
        <taxon>Viridiplantae</taxon>
        <taxon>Streptophyta</taxon>
        <taxon>Embryophyta</taxon>
        <taxon>Tracheophyta</taxon>
        <taxon>Spermatophyta</taxon>
        <taxon>Magnoliopsida</taxon>
        <taxon>eudicotyledons</taxon>
        <taxon>Gunneridae</taxon>
        <taxon>Pentapetalae</taxon>
        <taxon>asterids</taxon>
        <taxon>lamiids</taxon>
        <taxon>Lamiales</taxon>
        <taxon>Orobanchaceae</taxon>
        <taxon>Orobanchaceae incertae sedis</taxon>
        <taxon>Phtheirospermum</taxon>
    </lineage>
</organism>